<evidence type="ECO:0000256" key="4">
    <source>
        <dbReference type="SAM" id="MobiDB-lite"/>
    </source>
</evidence>
<protein>
    <recommendedName>
        <fullName evidence="5">Bromo domain-containing protein</fullName>
    </recommendedName>
</protein>
<dbReference type="OrthoDB" id="1742084at2759"/>
<sequence>MSALVREDDLLRDDLTSESTEVKLKHMTRIVKARATRLSYCSLFLHAERYKQAMALMKRLRHPDLTDEEISEIQEIVQISEEREKKWKESKKEERRPIAEKRAEAALKLQALKRRQEDLKKAQWRRRFCEIADNPPFQCSSLPKPPEPMENHDYAVQAPAPVPNEDQTHATVFDSPASLSGEGEGEEEDEEAEEEEVTNMETDEEPGLEEEADANVADESSLCVPEEEEEEETFIAEEGEEASQQGHEEEEEEEVIEAEEVEGGKEGAGERPQGEEEDEEMEQDEQMQDTCEEEKVAAEETFYDAEDSIAAVEEQPLEASEEETAVQKEGEECKAVARDEEETLEVVQEIPADDQVVPVPVPEELKREEEEDEKPAQMELQVPAAVGDEAEEEKAAGSEAVAETEVDVDLQKPDSVESQDENAFLLALEQDNVPPVEDMHMDDTHIRDPYDISSEESDAHVEPLSIGLRTRSLRAEKRLLSKSSEEEEADEEAESLSLRPSKRHSPSKKSWKVGKTPRDEDEDRTRGVRRRSVKEETSSELVVVSTSAAATMKTSKNVGGSSSTSRRRSSSSADDKERQEAKSEEEEEEEEEAISVLLAPTPRTYAGRNLDAGSVCNNNNNDDDDSSVASASSTTARHELLLPSSPAGLSTTSSTQSEERERSRIRKVLLGVHEQIANHKFANQFLQPIKESEAPDYRSFIKQPIDLTSIKRKIDSGEIRTLGELEFPIYLMFANCAMYNGDEGVVAERAKAMRDHALMCIETNRQYLDTGVVQGSGGDSRSAAVAAATTSGSILSSLSSHHHHHHGAHTPGTSVRVTRRRTNGSWLEMEAEVSDDSDSDRSVDMFDRSAALKVKQKLFEYSQLKSSLKKLTSFNELLRTSRSRSDVEFGEAETKLSDIKASLASTAHKKVEIEKELLKLKEEIESLTEEEKALEIEEEELRKYVDSLKEDSKQNTEGWAIEKKTSSISKDRLRASAMEGEARTSSIEVKKLKRDLQELTRTVSTKQKDFKQMKSSIPQVAARVKQISSGGVELSPQEKVAMEALDLLLASRETCDSPEAGFVLDEEDEECVNEVSTTVSRNEEIEGEMSSSTSDDSD</sequence>
<dbReference type="SUPFAM" id="SSF47370">
    <property type="entry name" value="Bromodomain"/>
    <property type="match status" value="1"/>
</dbReference>
<dbReference type="SMART" id="SM00297">
    <property type="entry name" value="BROMO"/>
    <property type="match status" value="1"/>
</dbReference>
<feature type="region of interest" description="Disordered" evidence="4">
    <location>
        <begin position="159"/>
        <end position="293"/>
    </location>
</feature>
<dbReference type="EMBL" id="OA882156">
    <property type="protein sequence ID" value="CAD7273338.1"/>
    <property type="molecule type" value="Genomic_DNA"/>
</dbReference>
<dbReference type="Proteomes" id="UP000678499">
    <property type="component" value="Unassembled WGS sequence"/>
</dbReference>
<proteinExistence type="predicted"/>
<feature type="region of interest" description="Disordered" evidence="4">
    <location>
        <begin position="135"/>
        <end position="154"/>
    </location>
</feature>
<feature type="compositionally biased region" description="Acidic residues" evidence="4">
    <location>
        <begin position="583"/>
        <end position="593"/>
    </location>
</feature>
<feature type="compositionally biased region" description="Basic residues" evidence="4">
    <location>
        <begin position="500"/>
        <end position="512"/>
    </location>
</feature>
<keyword evidence="3" id="KW-0175">Coiled coil</keyword>
<organism evidence="6">
    <name type="scientific">Notodromas monacha</name>
    <dbReference type="NCBI Taxonomy" id="399045"/>
    <lineage>
        <taxon>Eukaryota</taxon>
        <taxon>Metazoa</taxon>
        <taxon>Ecdysozoa</taxon>
        <taxon>Arthropoda</taxon>
        <taxon>Crustacea</taxon>
        <taxon>Oligostraca</taxon>
        <taxon>Ostracoda</taxon>
        <taxon>Podocopa</taxon>
        <taxon>Podocopida</taxon>
        <taxon>Cypridocopina</taxon>
        <taxon>Cypridoidea</taxon>
        <taxon>Cyprididae</taxon>
        <taxon>Notodromas</taxon>
    </lineage>
</organism>
<feature type="compositionally biased region" description="Basic and acidic residues" evidence="4">
    <location>
        <begin position="573"/>
        <end position="582"/>
    </location>
</feature>
<gene>
    <name evidence="6" type="ORF">NMOB1V02_LOCUS1231</name>
</gene>
<evidence type="ECO:0000313" key="7">
    <source>
        <dbReference type="Proteomes" id="UP000678499"/>
    </source>
</evidence>
<evidence type="ECO:0000256" key="3">
    <source>
        <dbReference type="SAM" id="Coils"/>
    </source>
</evidence>
<dbReference type="PANTHER" id="PTHR15398">
    <property type="entry name" value="BROMODOMAIN-CONTAINING PROTEIN 8"/>
    <property type="match status" value="1"/>
</dbReference>
<feature type="compositionally biased region" description="Basic and acidic residues" evidence="4">
    <location>
        <begin position="437"/>
        <end position="450"/>
    </location>
</feature>
<reference evidence="6" key="1">
    <citation type="submission" date="2020-11" db="EMBL/GenBank/DDBJ databases">
        <authorList>
            <person name="Tran Van P."/>
        </authorList>
    </citation>
    <scope>NUCLEOTIDE SEQUENCE</scope>
</reference>
<accession>A0A7R9G8P6</accession>
<feature type="compositionally biased region" description="Acidic residues" evidence="4">
    <location>
        <begin position="248"/>
        <end position="261"/>
    </location>
</feature>
<keyword evidence="7" id="KW-1185">Reference proteome</keyword>
<dbReference type="Gene3D" id="1.20.920.10">
    <property type="entry name" value="Bromodomain-like"/>
    <property type="match status" value="1"/>
</dbReference>
<feature type="coiled-coil region" evidence="3">
    <location>
        <begin position="982"/>
        <end position="1009"/>
    </location>
</feature>
<evidence type="ECO:0000313" key="6">
    <source>
        <dbReference type="EMBL" id="CAD7273338.1"/>
    </source>
</evidence>
<evidence type="ECO:0000259" key="5">
    <source>
        <dbReference type="PROSITE" id="PS50014"/>
    </source>
</evidence>
<feature type="compositionally biased region" description="Acidic residues" evidence="4">
    <location>
        <begin position="183"/>
        <end position="213"/>
    </location>
</feature>
<evidence type="ECO:0000256" key="1">
    <source>
        <dbReference type="ARBA" id="ARBA00023117"/>
    </source>
</evidence>
<feature type="region of interest" description="Disordered" evidence="4">
    <location>
        <begin position="350"/>
        <end position="662"/>
    </location>
</feature>
<feature type="region of interest" description="Disordered" evidence="4">
    <location>
        <begin position="796"/>
        <end position="817"/>
    </location>
</feature>
<dbReference type="PRINTS" id="PR00503">
    <property type="entry name" value="BROMODOMAIN"/>
</dbReference>
<dbReference type="Pfam" id="PF00439">
    <property type="entry name" value="Bromodomain"/>
    <property type="match status" value="1"/>
</dbReference>
<dbReference type="InterPro" id="IPR001487">
    <property type="entry name" value="Bromodomain"/>
</dbReference>
<feature type="domain" description="Bromo" evidence="5">
    <location>
        <begin position="677"/>
        <end position="747"/>
    </location>
</feature>
<feature type="compositionally biased region" description="Basic and acidic residues" evidence="4">
    <location>
        <begin position="262"/>
        <end position="274"/>
    </location>
</feature>
<feature type="compositionally biased region" description="Acidic residues" evidence="4">
    <location>
        <begin position="275"/>
        <end position="292"/>
    </location>
</feature>
<dbReference type="EMBL" id="CAJPEX010000119">
    <property type="protein sequence ID" value="CAG0913490.1"/>
    <property type="molecule type" value="Genomic_DNA"/>
</dbReference>
<keyword evidence="1 2" id="KW-0103">Bromodomain</keyword>
<feature type="compositionally biased region" description="Acidic residues" evidence="4">
    <location>
        <begin position="225"/>
        <end position="241"/>
    </location>
</feature>
<dbReference type="AlphaFoldDB" id="A0A7R9G8P6"/>
<dbReference type="GO" id="GO:0035267">
    <property type="term" value="C:NuA4 histone acetyltransferase complex"/>
    <property type="evidence" value="ECO:0007669"/>
    <property type="project" value="TreeGrafter"/>
</dbReference>
<feature type="compositionally biased region" description="Acidic residues" evidence="4">
    <location>
        <begin position="485"/>
        <end position="494"/>
    </location>
</feature>
<dbReference type="PANTHER" id="PTHR15398:SF4">
    <property type="entry name" value="BROMODOMAIN-CONTAINING PROTEIN 8 ISOFORM X1"/>
    <property type="match status" value="1"/>
</dbReference>
<feature type="region of interest" description="Disordered" evidence="4">
    <location>
        <begin position="1076"/>
        <end position="1098"/>
    </location>
</feature>
<feature type="compositionally biased region" description="Low complexity" evidence="4">
    <location>
        <begin position="539"/>
        <end position="564"/>
    </location>
</feature>
<feature type="coiled-coil region" evidence="3">
    <location>
        <begin position="903"/>
        <end position="954"/>
    </location>
</feature>
<dbReference type="InterPro" id="IPR036427">
    <property type="entry name" value="Bromodomain-like_sf"/>
</dbReference>
<name>A0A7R9G8P6_9CRUS</name>
<evidence type="ECO:0000256" key="2">
    <source>
        <dbReference type="PROSITE-ProRule" id="PRU00035"/>
    </source>
</evidence>
<dbReference type="PROSITE" id="PS50014">
    <property type="entry name" value="BROMODOMAIN_2"/>
    <property type="match status" value="1"/>
</dbReference>
<feature type="compositionally biased region" description="Low complexity" evidence="4">
    <location>
        <begin position="611"/>
        <end position="620"/>
    </location>
</feature>
<feature type="compositionally biased region" description="Polar residues" evidence="4">
    <location>
        <begin position="1089"/>
        <end position="1098"/>
    </location>
</feature>